<reference evidence="1 2" key="1">
    <citation type="submission" date="2015-07" db="EMBL/GenBank/DDBJ databases">
        <authorList>
            <person name="Ju K.-S."/>
            <person name="Doroghazi J.R."/>
            <person name="Metcalf W.W."/>
        </authorList>
    </citation>
    <scope>NUCLEOTIDE SEQUENCE [LARGE SCALE GENOMIC DNA]</scope>
    <source>
        <strain evidence="1 2">NRRL B-3589</strain>
    </source>
</reference>
<comment type="caution">
    <text evidence="1">The sequence shown here is derived from an EMBL/GenBank/DDBJ whole genome shotgun (WGS) entry which is preliminary data.</text>
</comment>
<gene>
    <name evidence="1" type="ORF">ADK38_42600</name>
</gene>
<name>A0ABR5ITW9_9ACTN</name>
<dbReference type="Proteomes" id="UP000037020">
    <property type="component" value="Unassembled WGS sequence"/>
</dbReference>
<accession>A0ABR5ITW9</accession>
<sequence length="72" mass="7366">MTMATIQILVDEAGNILGTAQQPSASEGEGAPEGVRLVAGAGQQLAEVEVADELLEGSAADLYAHLKQNFLG</sequence>
<dbReference type="EMBL" id="LGUT01004141">
    <property type="protein sequence ID" value="KOG59732.1"/>
    <property type="molecule type" value="Genomic_DNA"/>
</dbReference>
<dbReference type="RefSeq" id="WP_157857221.1">
    <property type="nucleotide sequence ID" value="NZ_JBEZAH010000001.1"/>
</dbReference>
<keyword evidence="2" id="KW-1185">Reference proteome</keyword>
<protein>
    <submittedName>
        <fullName evidence="1">Uncharacterized protein</fullName>
    </submittedName>
</protein>
<evidence type="ECO:0000313" key="1">
    <source>
        <dbReference type="EMBL" id="KOG59732.1"/>
    </source>
</evidence>
<evidence type="ECO:0000313" key="2">
    <source>
        <dbReference type="Proteomes" id="UP000037020"/>
    </source>
</evidence>
<proteinExistence type="predicted"/>
<organism evidence="1 2">
    <name type="scientific">Streptomyces varsoviensis</name>
    <dbReference type="NCBI Taxonomy" id="67373"/>
    <lineage>
        <taxon>Bacteria</taxon>
        <taxon>Bacillati</taxon>
        <taxon>Actinomycetota</taxon>
        <taxon>Actinomycetes</taxon>
        <taxon>Kitasatosporales</taxon>
        <taxon>Streptomycetaceae</taxon>
        <taxon>Streptomyces</taxon>
    </lineage>
</organism>